<dbReference type="GO" id="GO:0004519">
    <property type="term" value="F:endonuclease activity"/>
    <property type="evidence" value="ECO:0007669"/>
    <property type="project" value="UniProtKB-KW"/>
</dbReference>
<dbReference type="PANTHER" id="PTHR35400:SF3">
    <property type="entry name" value="SLL1072 PROTEIN"/>
    <property type="match status" value="1"/>
</dbReference>
<protein>
    <submittedName>
        <fullName evidence="2">Uma2 family endonuclease</fullName>
    </submittedName>
</protein>
<dbReference type="InterPro" id="IPR008538">
    <property type="entry name" value="Uma2"/>
</dbReference>
<comment type="caution">
    <text evidence="2">The sequence shown here is derived from an EMBL/GenBank/DDBJ whole genome shotgun (WGS) entry which is preliminary data.</text>
</comment>
<dbReference type="CDD" id="cd06260">
    <property type="entry name" value="DUF820-like"/>
    <property type="match status" value="1"/>
</dbReference>
<evidence type="ECO:0000259" key="1">
    <source>
        <dbReference type="Pfam" id="PF05685"/>
    </source>
</evidence>
<evidence type="ECO:0000313" key="2">
    <source>
        <dbReference type="EMBL" id="MDQ7903208.1"/>
    </source>
</evidence>
<dbReference type="Proteomes" id="UP001230908">
    <property type="component" value="Unassembled WGS sequence"/>
</dbReference>
<organism evidence="2 3">
    <name type="scientific">Phytohabitans maris</name>
    <dbReference type="NCBI Taxonomy" id="3071409"/>
    <lineage>
        <taxon>Bacteria</taxon>
        <taxon>Bacillati</taxon>
        <taxon>Actinomycetota</taxon>
        <taxon>Actinomycetes</taxon>
        <taxon>Micromonosporales</taxon>
        <taxon>Micromonosporaceae</taxon>
    </lineage>
</organism>
<dbReference type="InterPro" id="IPR011335">
    <property type="entry name" value="Restrct_endonuc-II-like"/>
</dbReference>
<dbReference type="EMBL" id="JAVHUY010000001">
    <property type="protein sequence ID" value="MDQ7903208.1"/>
    <property type="molecule type" value="Genomic_DNA"/>
</dbReference>
<evidence type="ECO:0000313" key="3">
    <source>
        <dbReference type="Proteomes" id="UP001230908"/>
    </source>
</evidence>
<accession>A0ABU0Z834</accession>
<name>A0ABU0Z834_9ACTN</name>
<keyword evidence="2" id="KW-0378">Hydrolase</keyword>
<keyword evidence="2" id="KW-0255">Endonuclease</keyword>
<dbReference type="SUPFAM" id="SSF52980">
    <property type="entry name" value="Restriction endonuclease-like"/>
    <property type="match status" value="1"/>
</dbReference>
<keyword evidence="2" id="KW-0540">Nuclease</keyword>
<dbReference type="PANTHER" id="PTHR35400">
    <property type="entry name" value="SLR1083 PROTEIN"/>
    <property type="match status" value="1"/>
</dbReference>
<reference evidence="2 3" key="1">
    <citation type="submission" date="2023-08" db="EMBL/GenBank/DDBJ databases">
        <title>Phytohabitans sansha sp. nov., isolated from marine sediment.</title>
        <authorList>
            <person name="Zhao Y."/>
            <person name="Yi K."/>
        </authorList>
    </citation>
    <scope>NUCLEOTIDE SEQUENCE [LARGE SCALE GENOMIC DNA]</scope>
    <source>
        <strain evidence="2 3">ZYX-F-186</strain>
    </source>
</reference>
<dbReference type="Gene3D" id="3.90.1570.10">
    <property type="entry name" value="tt1808, chain A"/>
    <property type="match status" value="1"/>
</dbReference>
<sequence length="191" mass="21261">MTTVHPKPRPRVELPRRPLTLDDVTELAAADESGHRYELVDGTLFVAPPADAGHANLVVRIGAWFLSTYQQDLVLATPGLRITEKSDGRVPDLLVVRDPVPRGVVWVDPANVALVLEIVSPGSERIDRETKPGEYARAGIAHFWRVERGDNAEATVHRFRLGNDQRGEPTYLDHQAVLLEDMLASRPPDLW</sequence>
<dbReference type="RefSeq" id="WP_308710478.1">
    <property type="nucleotide sequence ID" value="NZ_JAVHUY010000001.1"/>
</dbReference>
<proteinExistence type="predicted"/>
<gene>
    <name evidence="2" type="ORF">RB614_01575</name>
</gene>
<feature type="domain" description="Putative restriction endonuclease" evidence="1">
    <location>
        <begin position="25"/>
        <end position="180"/>
    </location>
</feature>
<keyword evidence="3" id="KW-1185">Reference proteome</keyword>
<dbReference type="Pfam" id="PF05685">
    <property type="entry name" value="Uma2"/>
    <property type="match status" value="1"/>
</dbReference>
<dbReference type="InterPro" id="IPR012296">
    <property type="entry name" value="Nuclease_put_TT1808"/>
</dbReference>